<evidence type="ECO:0000256" key="1">
    <source>
        <dbReference type="SAM" id="MobiDB-lite"/>
    </source>
</evidence>
<feature type="region of interest" description="Disordered" evidence="1">
    <location>
        <begin position="354"/>
        <end position="446"/>
    </location>
</feature>
<feature type="compositionally biased region" description="Low complexity" evidence="1">
    <location>
        <begin position="374"/>
        <end position="410"/>
    </location>
</feature>
<evidence type="ECO:0000313" key="2">
    <source>
        <dbReference type="EMBL" id="OMH82818.1"/>
    </source>
</evidence>
<reference evidence="3" key="1">
    <citation type="submission" date="2017-01" db="EMBL/GenBank/DDBJ databases">
        <authorList>
            <person name="Wang Y."/>
            <person name="White M."/>
            <person name="Kvist S."/>
            <person name="Moncalvo J.-M."/>
        </authorList>
    </citation>
    <scope>NUCLEOTIDE SEQUENCE [LARGE SCALE GENOMIC DNA]</scope>
    <source>
        <strain evidence="3">COL-18-3</strain>
    </source>
</reference>
<evidence type="ECO:0000313" key="3">
    <source>
        <dbReference type="Proteomes" id="UP000188320"/>
    </source>
</evidence>
<accession>A0A1R1PPD0</accession>
<feature type="compositionally biased region" description="Polar residues" evidence="1">
    <location>
        <begin position="418"/>
        <end position="446"/>
    </location>
</feature>
<dbReference type="EMBL" id="LSSK01000589">
    <property type="protein sequence ID" value="OMH82818.1"/>
    <property type="molecule type" value="Genomic_DNA"/>
</dbReference>
<name>A0A1R1PPD0_ZANCU</name>
<dbReference type="AlphaFoldDB" id="A0A1R1PPD0"/>
<keyword evidence="3" id="KW-1185">Reference proteome</keyword>
<comment type="caution">
    <text evidence="2">The sequence shown here is derived from an EMBL/GenBank/DDBJ whole genome shotgun (WGS) entry which is preliminary data.</text>
</comment>
<proteinExistence type="predicted"/>
<gene>
    <name evidence="2" type="ORF">AX774_g3702</name>
</gene>
<sequence>MSFPNIGILNCCIVTLSSRNHLIVSKSLDILKQIFGFHPSNVFSISQLSKPYSYSKSSQSSVENVIVYYSDLFEMLIKCLLSSDASIVASTTELTNLVIDSLASCLSSFPTIIQSNQNQYINDDKLTDFFDSVSYFILELLTLKPVGLQTTFPSIQNLSQLVSLKSMSRLANGIATLIESKKNAMNLFEYNKIYMSTVFKNLPTSTLQFQLFRILLLTWPDYCDNYHLLSMITSYYYKKLSSCFYSRSDSTTSGNSNSNDGSTSRPMTTLETENCECDGLLNVCKNSTSLHTCYVFYHCNPIRKMLNDSNLSWDIDNALDSITFYECDDSIIYKYASTKLVGLTMALLQSFSKSTHPDEVNPTTNETPGHHDNITVNTTTTTNTANTIDAVTTSTSTSTSKSTSTSTSTDTDTDTDTGANTKDTNIDLNTVSAPQNIDNIQSGNTKTNTTSTDEYYYGQPSHYTGSDNIVLKTNTNAHSNNNSNSDSSIETSNINKKNNFKFDLLVDELCILDSFLEQL</sequence>
<dbReference type="Proteomes" id="UP000188320">
    <property type="component" value="Unassembled WGS sequence"/>
</dbReference>
<protein>
    <submittedName>
        <fullName evidence="2">Uncharacterized protein</fullName>
    </submittedName>
</protein>
<organism evidence="2 3">
    <name type="scientific">Zancudomyces culisetae</name>
    <name type="common">Gut fungus</name>
    <name type="synonym">Smittium culisetae</name>
    <dbReference type="NCBI Taxonomy" id="1213189"/>
    <lineage>
        <taxon>Eukaryota</taxon>
        <taxon>Fungi</taxon>
        <taxon>Fungi incertae sedis</taxon>
        <taxon>Zoopagomycota</taxon>
        <taxon>Kickxellomycotina</taxon>
        <taxon>Harpellomycetes</taxon>
        <taxon>Harpellales</taxon>
        <taxon>Legeriomycetaceae</taxon>
        <taxon>Zancudomyces</taxon>
    </lineage>
</organism>